<dbReference type="GO" id="GO:0071949">
    <property type="term" value="F:FAD binding"/>
    <property type="evidence" value="ECO:0007669"/>
    <property type="project" value="TreeGrafter"/>
</dbReference>
<evidence type="ECO:0000313" key="14">
    <source>
        <dbReference type="EMBL" id="TQM76084.1"/>
    </source>
</evidence>
<keyword evidence="15" id="KW-1185">Reference proteome</keyword>
<sequence length="323" mass="35349">MSPGGTPRQRGSLNPMSLGRSSRLIGRAPTVRELLAAGDRSFSFEFFPPKTPEGERQLWRAIRELEALRPTFVSVTYGAGGSTRDRTVEIVERITHETTLTPVAHCTAVNHSVRELRHLIGRFAAAGVRNILALRGDPPGDPTGEWVKHPEGVEYAEELVRLIRLSGDFCVGVAAFPYKHPRSPSIESDTEYFVRKCRAGADFAITQMFFRAEDYLRLRDRVAAKGCDTPIIPGVMPVTQYSTIARSEQLSGAPFPAELAERFAKVAHDPAAVRALGIEHAVEMCRALLDEGAPGIHFITFNRSSATREVFQALTPAGVSVGA</sequence>
<evidence type="ECO:0000256" key="4">
    <source>
        <dbReference type="ARBA" id="ARBA00022605"/>
    </source>
</evidence>
<dbReference type="GO" id="GO:0005829">
    <property type="term" value="C:cytosol"/>
    <property type="evidence" value="ECO:0007669"/>
    <property type="project" value="InterPro"/>
</dbReference>
<dbReference type="InterPro" id="IPR004620">
    <property type="entry name" value="MTHF_reductase_bac"/>
</dbReference>
<protein>
    <recommendedName>
        <fullName evidence="12">Methylenetetrahydrofolate reductase</fullName>
        <ecNumber evidence="12">1.5.1.54</ecNumber>
    </recommendedName>
</protein>
<comment type="catalytic activity">
    <reaction evidence="11">
        <text>(6S)-5-methyl-5,6,7,8-tetrahydrofolate + NAD(+) = (6R)-5,10-methylene-5,6,7,8-tetrahydrofolate + NADH + H(+)</text>
        <dbReference type="Rhea" id="RHEA:19821"/>
        <dbReference type="ChEBI" id="CHEBI:15378"/>
        <dbReference type="ChEBI" id="CHEBI:15636"/>
        <dbReference type="ChEBI" id="CHEBI:18608"/>
        <dbReference type="ChEBI" id="CHEBI:57540"/>
        <dbReference type="ChEBI" id="CHEBI:57945"/>
        <dbReference type="EC" id="1.5.1.54"/>
    </reaction>
    <physiologicalReaction direction="right-to-left" evidence="11">
        <dbReference type="Rhea" id="RHEA:19823"/>
    </physiologicalReaction>
</comment>
<dbReference type="GO" id="GO:0009086">
    <property type="term" value="P:methionine biosynthetic process"/>
    <property type="evidence" value="ECO:0007669"/>
    <property type="project" value="UniProtKB-KW"/>
</dbReference>
<gene>
    <name evidence="14" type="ORF">FHX40_2808</name>
</gene>
<dbReference type="Pfam" id="PF02219">
    <property type="entry name" value="MTHFR"/>
    <property type="match status" value="1"/>
</dbReference>
<dbReference type="EC" id="1.5.1.54" evidence="12"/>
<keyword evidence="8" id="KW-0520">NAD</keyword>
<comment type="pathway">
    <text evidence="2 12">One-carbon metabolism; tetrahydrofolate interconversion.</text>
</comment>
<keyword evidence="9" id="KW-0486">Methionine biosynthesis</keyword>
<evidence type="ECO:0000256" key="2">
    <source>
        <dbReference type="ARBA" id="ARBA00004777"/>
    </source>
</evidence>
<comment type="caution">
    <text evidence="14">The sequence shown here is derived from an EMBL/GenBank/DDBJ whole genome shotgun (WGS) entry which is preliminary data.</text>
</comment>
<dbReference type="EMBL" id="VFPQ01000001">
    <property type="protein sequence ID" value="TQM76084.1"/>
    <property type="molecule type" value="Genomic_DNA"/>
</dbReference>
<dbReference type="CDD" id="cd00537">
    <property type="entry name" value="MTHFR"/>
    <property type="match status" value="1"/>
</dbReference>
<evidence type="ECO:0000256" key="12">
    <source>
        <dbReference type="RuleBase" id="RU003862"/>
    </source>
</evidence>
<name>A0A543IZT7_9ACTN</name>
<evidence type="ECO:0000256" key="9">
    <source>
        <dbReference type="ARBA" id="ARBA00023167"/>
    </source>
</evidence>
<dbReference type="Gene3D" id="3.20.20.220">
    <property type="match status" value="1"/>
</dbReference>
<evidence type="ECO:0000256" key="8">
    <source>
        <dbReference type="ARBA" id="ARBA00023027"/>
    </source>
</evidence>
<dbReference type="UniPathway" id="UPA00193"/>
<dbReference type="GO" id="GO:0035999">
    <property type="term" value="P:tetrahydrofolate interconversion"/>
    <property type="evidence" value="ECO:0007669"/>
    <property type="project" value="UniProtKB-UniPathway"/>
</dbReference>
<evidence type="ECO:0000256" key="5">
    <source>
        <dbReference type="ARBA" id="ARBA00022630"/>
    </source>
</evidence>
<dbReference type="AlphaFoldDB" id="A0A543IZT7"/>
<dbReference type="InterPro" id="IPR029041">
    <property type="entry name" value="FAD-linked_oxidoreductase-like"/>
</dbReference>
<comment type="cofactor">
    <cofactor evidence="1 12">
        <name>FAD</name>
        <dbReference type="ChEBI" id="CHEBI:57692"/>
    </cofactor>
</comment>
<evidence type="ECO:0000256" key="3">
    <source>
        <dbReference type="ARBA" id="ARBA00006743"/>
    </source>
</evidence>
<keyword evidence="6 12" id="KW-0274">FAD</keyword>
<dbReference type="GO" id="GO:0106312">
    <property type="term" value="F:methylenetetrahydrofolate reductase (NADH) activity"/>
    <property type="evidence" value="ECO:0007669"/>
    <property type="project" value="UniProtKB-EC"/>
</dbReference>
<evidence type="ECO:0000256" key="6">
    <source>
        <dbReference type="ARBA" id="ARBA00022827"/>
    </source>
</evidence>
<comment type="similarity">
    <text evidence="3 12">Belongs to the methylenetetrahydrofolate reductase family.</text>
</comment>
<dbReference type="NCBIfam" id="TIGR00676">
    <property type="entry name" value="fadh2"/>
    <property type="match status" value="1"/>
</dbReference>
<evidence type="ECO:0000313" key="15">
    <source>
        <dbReference type="Proteomes" id="UP000319213"/>
    </source>
</evidence>
<evidence type="ECO:0000256" key="13">
    <source>
        <dbReference type="SAM" id="MobiDB-lite"/>
    </source>
</evidence>
<evidence type="ECO:0000256" key="10">
    <source>
        <dbReference type="ARBA" id="ARBA00034478"/>
    </source>
</evidence>
<keyword evidence="5 12" id="KW-0285">Flavoprotein</keyword>
<proteinExistence type="inferred from homology"/>
<organism evidence="14 15">
    <name type="scientific">Thermopolyspora flexuosa</name>
    <dbReference type="NCBI Taxonomy" id="103836"/>
    <lineage>
        <taxon>Bacteria</taxon>
        <taxon>Bacillati</taxon>
        <taxon>Actinomycetota</taxon>
        <taxon>Actinomycetes</taxon>
        <taxon>Streptosporangiales</taxon>
        <taxon>Streptosporangiaceae</taxon>
        <taxon>Thermopolyspora</taxon>
    </lineage>
</organism>
<keyword evidence="7 12" id="KW-0560">Oxidoreductase</keyword>
<keyword evidence="4" id="KW-0028">Amino-acid biosynthesis</keyword>
<dbReference type="InterPro" id="IPR003171">
    <property type="entry name" value="Mehydrof_redctse-like"/>
</dbReference>
<feature type="region of interest" description="Disordered" evidence="13">
    <location>
        <begin position="1"/>
        <end position="22"/>
    </location>
</feature>
<evidence type="ECO:0000256" key="11">
    <source>
        <dbReference type="ARBA" id="ARBA00048628"/>
    </source>
</evidence>
<evidence type="ECO:0000256" key="1">
    <source>
        <dbReference type="ARBA" id="ARBA00001974"/>
    </source>
</evidence>
<dbReference type="Proteomes" id="UP000319213">
    <property type="component" value="Unassembled WGS sequence"/>
</dbReference>
<dbReference type="PANTHER" id="PTHR45754">
    <property type="entry name" value="METHYLENETETRAHYDROFOLATE REDUCTASE"/>
    <property type="match status" value="1"/>
</dbReference>
<evidence type="ECO:0000256" key="7">
    <source>
        <dbReference type="ARBA" id="ARBA00023002"/>
    </source>
</evidence>
<reference evidence="14 15" key="1">
    <citation type="submission" date="2019-06" db="EMBL/GenBank/DDBJ databases">
        <title>Sequencing the genomes of 1000 actinobacteria strains.</title>
        <authorList>
            <person name="Klenk H.-P."/>
        </authorList>
    </citation>
    <scope>NUCLEOTIDE SEQUENCE [LARGE SCALE GENOMIC DNA]</scope>
    <source>
        <strain evidence="14 15">DSM 43186</strain>
    </source>
</reference>
<dbReference type="SUPFAM" id="SSF51730">
    <property type="entry name" value="FAD-linked oxidoreductase"/>
    <property type="match status" value="1"/>
</dbReference>
<accession>A0A543IZT7</accession>
<dbReference type="PANTHER" id="PTHR45754:SF3">
    <property type="entry name" value="METHYLENETETRAHYDROFOLATE REDUCTASE (NADPH)"/>
    <property type="match status" value="1"/>
</dbReference>
<comment type="pathway">
    <text evidence="10">Amino-acid biosynthesis; L-methionine biosynthesis via de novo pathway.</text>
</comment>